<organism evidence="2 3">
    <name type="scientific">Paraburkholderia fungorum</name>
    <dbReference type="NCBI Taxonomy" id="134537"/>
    <lineage>
        <taxon>Bacteria</taxon>
        <taxon>Pseudomonadati</taxon>
        <taxon>Pseudomonadota</taxon>
        <taxon>Betaproteobacteria</taxon>
        <taxon>Burkholderiales</taxon>
        <taxon>Burkholderiaceae</taxon>
        <taxon>Paraburkholderia</taxon>
    </lineage>
</organism>
<proteinExistence type="predicted"/>
<dbReference type="InterPro" id="IPR006311">
    <property type="entry name" value="TAT_signal"/>
</dbReference>
<dbReference type="AlphaFoldDB" id="A0A1H1JRJ8"/>
<evidence type="ECO:0000259" key="1">
    <source>
        <dbReference type="Pfam" id="PF00496"/>
    </source>
</evidence>
<dbReference type="RefSeq" id="WP_216350643.1">
    <property type="nucleotide sequence ID" value="NZ_FNKP01000003.1"/>
</dbReference>
<dbReference type="PIRSF" id="PIRSF002741">
    <property type="entry name" value="MppA"/>
    <property type="match status" value="1"/>
</dbReference>
<keyword evidence="3" id="KW-1185">Reference proteome</keyword>
<dbReference type="Gene3D" id="3.90.76.10">
    <property type="entry name" value="Dipeptide-binding Protein, Domain 1"/>
    <property type="match status" value="1"/>
</dbReference>
<evidence type="ECO:0000313" key="3">
    <source>
        <dbReference type="Proteomes" id="UP000183487"/>
    </source>
</evidence>
<gene>
    <name evidence="2" type="ORF">SAMN05443245_7221</name>
</gene>
<dbReference type="EMBL" id="FNKP01000003">
    <property type="protein sequence ID" value="SDR52550.1"/>
    <property type="molecule type" value="Genomic_DNA"/>
</dbReference>
<evidence type="ECO:0000313" key="2">
    <source>
        <dbReference type="EMBL" id="SDR52550.1"/>
    </source>
</evidence>
<dbReference type="Gene3D" id="3.10.105.10">
    <property type="entry name" value="Dipeptide-binding Protein, Domain 3"/>
    <property type="match status" value="1"/>
</dbReference>
<dbReference type="InterPro" id="IPR039424">
    <property type="entry name" value="SBP_5"/>
</dbReference>
<dbReference type="InterPro" id="IPR000914">
    <property type="entry name" value="SBP_5_dom"/>
</dbReference>
<dbReference type="GO" id="GO:0043190">
    <property type="term" value="C:ATP-binding cassette (ABC) transporter complex"/>
    <property type="evidence" value="ECO:0007669"/>
    <property type="project" value="InterPro"/>
</dbReference>
<reference evidence="3" key="1">
    <citation type="submission" date="2016-10" db="EMBL/GenBank/DDBJ databases">
        <authorList>
            <person name="Varghese N."/>
        </authorList>
    </citation>
    <scope>NUCLEOTIDE SEQUENCE [LARGE SCALE GENOMIC DNA]</scope>
    <source>
        <strain evidence="3">GAS106B</strain>
    </source>
</reference>
<dbReference type="InterPro" id="IPR030678">
    <property type="entry name" value="Peptide/Ni-bd"/>
</dbReference>
<dbReference type="GO" id="GO:0030288">
    <property type="term" value="C:outer membrane-bounded periplasmic space"/>
    <property type="evidence" value="ECO:0007669"/>
    <property type="project" value="UniProtKB-ARBA"/>
</dbReference>
<dbReference type="GO" id="GO:0015833">
    <property type="term" value="P:peptide transport"/>
    <property type="evidence" value="ECO:0007669"/>
    <property type="project" value="TreeGrafter"/>
</dbReference>
<accession>A0A1H1JRJ8</accession>
<sequence length="525" mass="57755">MHPAHPGDTPMSAEKRARRRFLQRAGSTAAALSATSLLAPRAFAADTPKRGGHLILGLDSASSSDRIDPAFYFEEFMYNIGRQLFNTLTDLNDDGSLRPGLAQSWDSRDNAQTWIIRLRSGVQFHNGKTLEPADVVYSLNHHRGKDSQSAAKAYLDPVKDIAITGPLELTFKLDSPNVDFPYLLGDVHFGITPNGADFDKGIGTGAFILEKFQPGVRVLTKRNPNYWDTNRGFVDSVETVAYNDSAARVAALLSGSVHLINRVEPRLAKRIDSVPSVHLYRARDTNNILFPMLADQAPFNNNDVRTALKYAIDREQLRTSLLGGYGSVANDNPLFPSNRFYTTDVPKHGYDPDKAKFYWNKSGATQPIVLSAADGATFGGAVSAAELYQSSASKAQIPFKVNRVPADGYWTQVWMKAPFCASSWANRPTADAYLSMICVSGAPWNESHWKDPAFDKLVAAARSESNDARRKQIYHDIQVLYAQQGASVIPLYQDSLRATRSSLKGFADIPGEVGSRAAEKVWFAS</sequence>
<dbReference type="Gene3D" id="3.40.190.10">
    <property type="entry name" value="Periplasmic binding protein-like II"/>
    <property type="match status" value="1"/>
</dbReference>
<feature type="domain" description="Solute-binding protein family 5" evidence="1">
    <location>
        <begin position="97"/>
        <end position="438"/>
    </location>
</feature>
<dbReference type="GO" id="GO:1904680">
    <property type="term" value="F:peptide transmembrane transporter activity"/>
    <property type="evidence" value="ECO:0007669"/>
    <property type="project" value="TreeGrafter"/>
</dbReference>
<dbReference type="PROSITE" id="PS51318">
    <property type="entry name" value="TAT"/>
    <property type="match status" value="1"/>
</dbReference>
<dbReference type="CDD" id="cd08503">
    <property type="entry name" value="PBP2_NikA_DppA_OppA_like_17"/>
    <property type="match status" value="1"/>
</dbReference>
<name>A0A1H1JRJ8_9BURK</name>
<protein>
    <submittedName>
        <fullName evidence="2">Peptide/nickel transport system substrate-binding protein</fullName>
    </submittedName>
</protein>
<dbReference type="Proteomes" id="UP000183487">
    <property type="component" value="Unassembled WGS sequence"/>
</dbReference>
<dbReference type="PANTHER" id="PTHR30290">
    <property type="entry name" value="PERIPLASMIC BINDING COMPONENT OF ABC TRANSPORTER"/>
    <property type="match status" value="1"/>
</dbReference>
<dbReference type="Pfam" id="PF00496">
    <property type="entry name" value="SBP_bac_5"/>
    <property type="match status" value="1"/>
</dbReference>
<dbReference type="SUPFAM" id="SSF53850">
    <property type="entry name" value="Periplasmic binding protein-like II"/>
    <property type="match status" value="1"/>
</dbReference>